<gene>
    <name evidence="1" type="ORF">DAPPUDRAFT_259255</name>
</gene>
<organism evidence="1 2">
    <name type="scientific">Daphnia pulex</name>
    <name type="common">Water flea</name>
    <dbReference type="NCBI Taxonomy" id="6669"/>
    <lineage>
        <taxon>Eukaryota</taxon>
        <taxon>Metazoa</taxon>
        <taxon>Ecdysozoa</taxon>
        <taxon>Arthropoda</taxon>
        <taxon>Crustacea</taxon>
        <taxon>Branchiopoda</taxon>
        <taxon>Diplostraca</taxon>
        <taxon>Cladocera</taxon>
        <taxon>Anomopoda</taxon>
        <taxon>Daphniidae</taxon>
        <taxon>Daphnia</taxon>
    </lineage>
</organism>
<dbReference type="HOGENOM" id="CLU_625943_0_0_1"/>
<dbReference type="Proteomes" id="UP000000305">
    <property type="component" value="Unassembled WGS sequence"/>
</dbReference>
<reference evidence="1 2" key="1">
    <citation type="journal article" date="2011" name="Science">
        <title>The ecoresponsive genome of Daphnia pulex.</title>
        <authorList>
            <person name="Colbourne J.K."/>
            <person name="Pfrender M.E."/>
            <person name="Gilbert D."/>
            <person name="Thomas W.K."/>
            <person name="Tucker A."/>
            <person name="Oakley T.H."/>
            <person name="Tokishita S."/>
            <person name="Aerts A."/>
            <person name="Arnold G.J."/>
            <person name="Basu M.K."/>
            <person name="Bauer D.J."/>
            <person name="Caceres C.E."/>
            <person name="Carmel L."/>
            <person name="Casola C."/>
            <person name="Choi J.H."/>
            <person name="Detter J.C."/>
            <person name="Dong Q."/>
            <person name="Dusheyko S."/>
            <person name="Eads B.D."/>
            <person name="Frohlich T."/>
            <person name="Geiler-Samerotte K.A."/>
            <person name="Gerlach D."/>
            <person name="Hatcher P."/>
            <person name="Jogdeo S."/>
            <person name="Krijgsveld J."/>
            <person name="Kriventseva E.V."/>
            <person name="Kultz D."/>
            <person name="Laforsch C."/>
            <person name="Lindquist E."/>
            <person name="Lopez J."/>
            <person name="Manak J.R."/>
            <person name="Muller J."/>
            <person name="Pangilinan J."/>
            <person name="Patwardhan R.P."/>
            <person name="Pitluck S."/>
            <person name="Pritham E.J."/>
            <person name="Rechtsteiner A."/>
            <person name="Rho M."/>
            <person name="Rogozin I.B."/>
            <person name="Sakarya O."/>
            <person name="Salamov A."/>
            <person name="Schaack S."/>
            <person name="Shapiro H."/>
            <person name="Shiga Y."/>
            <person name="Skalitzky C."/>
            <person name="Smith Z."/>
            <person name="Souvorov A."/>
            <person name="Sung W."/>
            <person name="Tang Z."/>
            <person name="Tsuchiya D."/>
            <person name="Tu H."/>
            <person name="Vos H."/>
            <person name="Wang M."/>
            <person name="Wolf Y.I."/>
            <person name="Yamagata H."/>
            <person name="Yamada T."/>
            <person name="Ye Y."/>
            <person name="Shaw J.R."/>
            <person name="Andrews J."/>
            <person name="Crease T.J."/>
            <person name="Tang H."/>
            <person name="Lucas S.M."/>
            <person name="Robertson H.M."/>
            <person name="Bork P."/>
            <person name="Koonin E.V."/>
            <person name="Zdobnov E.M."/>
            <person name="Grigoriev I.V."/>
            <person name="Lynch M."/>
            <person name="Boore J.L."/>
        </authorList>
    </citation>
    <scope>NUCLEOTIDE SEQUENCE [LARGE SCALE GENOMIC DNA]</scope>
</reference>
<dbReference type="PhylomeDB" id="E9HGY5"/>
<sequence length="438" mass="47878">MPKAAKPCSEWETRILQFVAGKSFGQGQRPSKTTKWGKVVEKIEKCPMRTLQSRGREDKPVVPVKNCQDVTATKPTVADSVSESGYHVKPVVPVKNCQAVTATKPTVPDCASESAVVPFSLPKTLVQTGNGQNLIPFNQSIHQPADNKCDENILAPLTKPVNTTVAVHVKNPGVQASSVNLPSCEENNSRQYDYSKRLPLGWRESLEEQDQQWIGQQVFSNKGVLSNNLKQWWDPPGIPGPELKPCPNGKAAGSAPIIQARLYLEEDIDGGFNDEEIAATTALVSTDEGDFDAELDIATTAFLQSNIEDKEGEVPLVTTDFKSIQGWDKVVQLAKALVDVTEPITNLKGESLVEVYNQLHPFDQKPITYLRTLKPSKGSFARNKSGHLGQEATKRCFVSGGSPSLPPSKSRVVEAICVQLMNEITSPTRKSNKDSEYA</sequence>
<dbReference type="AlphaFoldDB" id="E9HGY5"/>
<accession>E9HGY5</accession>
<dbReference type="KEGG" id="dpx:DAPPUDRAFT_259255"/>
<evidence type="ECO:0000313" key="2">
    <source>
        <dbReference type="Proteomes" id="UP000000305"/>
    </source>
</evidence>
<dbReference type="EMBL" id="GL732644">
    <property type="protein sequence ID" value="EFX68965.1"/>
    <property type="molecule type" value="Genomic_DNA"/>
</dbReference>
<keyword evidence="2" id="KW-1185">Reference proteome</keyword>
<evidence type="ECO:0000313" key="1">
    <source>
        <dbReference type="EMBL" id="EFX68965.1"/>
    </source>
</evidence>
<proteinExistence type="predicted"/>
<dbReference type="STRING" id="6669.E9HGY5"/>
<dbReference type="InParanoid" id="E9HGY5"/>
<protein>
    <submittedName>
        <fullName evidence="1">Uncharacterized protein</fullName>
    </submittedName>
</protein>
<name>E9HGY5_DAPPU</name>